<proteinExistence type="predicted"/>
<accession>A0ABP8ZJ27</accession>
<organism evidence="1 2">
    <name type="scientific">Flavobacterium hankyongi</name>
    <dbReference type="NCBI Taxonomy" id="1176532"/>
    <lineage>
        <taxon>Bacteria</taxon>
        <taxon>Pseudomonadati</taxon>
        <taxon>Bacteroidota</taxon>
        <taxon>Flavobacteriia</taxon>
        <taxon>Flavobacteriales</taxon>
        <taxon>Flavobacteriaceae</taxon>
        <taxon>Flavobacterium</taxon>
    </lineage>
</organism>
<evidence type="ECO:0000313" key="1">
    <source>
        <dbReference type="EMBL" id="GAA4757539.1"/>
    </source>
</evidence>
<dbReference type="EMBL" id="BAABIP010000005">
    <property type="protein sequence ID" value="GAA4757539.1"/>
    <property type="molecule type" value="Genomic_DNA"/>
</dbReference>
<gene>
    <name evidence="1" type="ORF">GCM10023230_01700</name>
</gene>
<protein>
    <recommendedName>
        <fullName evidence="3">Aminopeptidase</fullName>
    </recommendedName>
</protein>
<sequence>MRFLTKILLFSFFLILTETYSQQKIRLSVKVDSTSSILKVNQTVIFTNSSQKSLSEIIVNDWNQAYSNRKTNLGKRLSDEYVRSFHLSRERERGNTTINSVTVNETISTWERLENKTDLISIKLDKKLLPGESINIEFDYILKIPEDKFTRYGYNKGNFYLKDFFLNIARLNDNGKFVEYSNENIDDSSNEIIDFIAAEFTIPKKYSIASNLIQKNEEINSVKTITFEGSNITDYTFAIEPKNTFESYSNDTMQIETNLRVNKVTEIQKAIIIDKVIKFIEGYLGNSQNSKIMVSQIDYDRNPLYGLNQLPSFLSPFPNSFLYELEFLKAYSNNFLKQNLKIDYRKDHYVIDAIQTYLLIDYINEFYPDLDLIGNIGKIRLLKGFQLSKAKFNKQYEIVYLLTARKNLDQNLDESKENLIKFNERISSKYKAGLSFQYLNKYLGENIVVNSFKEFTQSNINKKTTSNQFEEIILKNAKQDVNWFFNNIIKSKTSVNYGFGKSEKLNDSIKIQIVNKSKNDVPITLSGFKKRKLVFEKWLPNIKTDSTLIFNKNEIDKLVINNDNSLLEINNRNNLKSLKGPFSLNRPLKFTLIKDIENRNYSQIFYYPEIAYNVYDGAILSLKFNNRSLIEKPFSIDLAPSFSTRTSSLTGDASVGYTQQRPNSKLYQIRYSLSGSYFHYVQDATYLRLNPFISFRFRDPDLRKNFRHTITLRQVVVNKEPNPLKIIETTPLNYSVFDVRYGFGNNETAKSYGLSSNVQLSGKFGKFIIEGGYSKLFESNYQIGVRVYAGTFMYKKTDTDYFNFGLDRPKDYLFDYNFYGRSETSGLFSQQIIIAEGGFKSKFVNPYANQWLTSLNVTSSVWKSIQLYGDAGLYKNKGFDSKFVYDSGVQVNLVPGYFELFFPVYSSNGFELGQKNYQEKIRFTVTLSPRTLISLFTRKWF</sequence>
<dbReference type="RefSeq" id="WP_264542649.1">
    <property type="nucleotide sequence ID" value="NZ_BAABIP010000005.1"/>
</dbReference>
<comment type="caution">
    <text evidence="1">The sequence shown here is derived from an EMBL/GenBank/DDBJ whole genome shotgun (WGS) entry which is preliminary data.</text>
</comment>
<reference evidence="2" key="1">
    <citation type="journal article" date="2019" name="Int. J. Syst. Evol. Microbiol.">
        <title>The Global Catalogue of Microorganisms (GCM) 10K type strain sequencing project: providing services to taxonomists for standard genome sequencing and annotation.</title>
        <authorList>
            <consortium name="The Broad Institute Genomics Platform"/>
            <consortium name="The Broad Institute Genome Sequencing Center for Infectious Disease"/>
            <person name="Wu L."/>
            <person name="Ma J."/>
        </authorList>
    </citation>
    <scope>NUCLEOTIDE SEQUENCE [LARGE SCALE GENOMIC DNA]</scope>
    <source>
        <strain evidence="2">JCM 18198</strain>
    </source>
</reference>
<dbReference type="Proteomes" id="UP001500141">
    <property type="component" value="Unassembled WGS sequence"/>
</dbReference>
<evidence type="ECO:0000313" key="2">
    <source>
        <dbReference type="Proteomes" id="UP001500141"/>
    </source>
</evidence>
<name>A0ABP8ZJ27_9FLAO</name>
<keyword evidence="2" id="KW-1185">Reference proteome</keyword>
<evidence type="ECO:0008006" key="3">
    <source>
        <dbReference type="Google" id="ProtNLM"/>
    </source>
</evidence>